<feature type="domain" description="DH" evidence="5">
    <location>
        <begin position="211"/>
        <end position="402"/>
    </location>
</feature>
<protein>
    <submittedName>
        <fullName evidence="7">Dbl homology domain-containing protein</fullName>
    </submittedName>
</protein>
<dbReference type="SUPFAM" id="SSF50729">
    <property type="entry name" value="PH domain-like"/>
    <property type="match status" value="1"/>
</dbReference>
<dbReference type="PANTHER" id="PTHR46572">
    <property type="entry name" value="RHO1 GDP-GTP EXCHANGE PROTEIN 1-RELATED"/>
    <property type="match status" value="1"/>
</dbReference>
<dbReference type="InterPro" id="IPR001180">
    <property type="entry name" value="CNH_dom"/>
</dbReference>
<dbReference type="OrthoDB" id="2272012at2759"/>
<feature type="domain" description="DH" evidence="5">
    <location>
        <begin position="436"/>
        <end position="627"/>
    </location>
</feature>
<evidence type="ECO:0000259" key="5">
    <source>
        <dbReference type="PROSITE" id="PS50010"/>
    </source>
</evidence>
<dbReference type="InterPro" id="IPR041675">
    <property type="entry name" value="PH_5"/>
</dbReference>
<dbReference type="InterPro" id="IPR000219">
    <property type="entry name" value="DH_dom"/>
</dbReference>
<keyword evidence="8" id="KW-1185">Reference proteome</keyword>
<sequence>MNAIKLELHDDELDEPYDEDEEEEDDADRFVNLALLSHIAVKVRDQVPRGTHVKGGIPYQRAFTGRDIVNTIQRLVQRDLMMNLGVQTSNDRQIALQVARSLQSQLFFYEVEWGGRVLADSVEDVYMFLDDEVEGMSDGAPREELPTSVVTVLTKCYSASCVDGEECFSFACPRRSGSTTSVVDSPNEQKREWTQSVEPSVLHSLPEAEVKRQGIIHKVISKEEQYVQDLDTLESLFIRGLRRSIPPVMPPDALEEFIDEVFGNVLEVRECNRRLLEAMAVRKREQAPIIHRIGDIFLNAAADFRQTYPIYVGHLPVAEKRVKDEAESNAEFRRFLEQCARHPDSRRLDLKHFISRPSEHLLKYPVLLDAVLQETDKENPDSDYLVEAIQAMRNLSSIAQLRTFQSAMGRGPTGKLQWHDLVAPEVRETISKKEAKRQAIIFEVIQTEMVYVKDLEVVVSLFVRPLRAMNPPIIPRERISQFIQDVFYNINELYKHHRKMLDRLHEIQREQHPLIHSLSEPIFDAALNWREAYMEYIPHYPIAAYKIDDEMANNASFKTFVEQCTRHPDARRLDMKAFINRPIPRLLRYELLLKAILDETPRDHEDHDSIPQILEIIKDLGKATEPGVSTAKQKVELWRYNANLVFKPGETVDMDLLDETRTLIHTGKLLRQPETGFEWNGWSELFVLLFDNYLVMTKPKEKDGVTKYHVNRRPIPLDLLSLVNFVDPPQQRGTGILRGLRHGTSETASQANPLGNVENDSRVVYPCTIHHNGRMGGLYTLYAESAAARVEWLQKLQEATGLRSVVQESNKVFEIEPLSSDTFLVPNITNSQQPSWSEDNQYTGRVTCSVPFSTADGRGLVAIGCAEGVWIGLRHDSRSLKRVLHLKHVTQCAMLEDFGIFLVLADKSLFAYHIEALVPSQPTSHMHTSRTPQKLNGNKDVQFFSVGTLNGRTLVIYMKKKGLDSVFRVLEPVTGKIAEKQKNPGTFGRFGFGQHRSEWFRIYRQDFFLPSEAYDLIFLKARIAILCQKGFEIMDLSDFKSVTIPQRDDPRLAPLAKRCESCRPLGMFRTSENEFLLCYNEFGLYVDRHGDPSRQSGTIEWEGTAEKVAWHPPYILLFDSRFIEIRHIDTGRLVQIIPGNEIRCLWDGRGGGAPPVMTPGPDGWQDGTSQESRVHAAMRAEPMPGMPRVKGSYQHVFELVPTIPLYLPGSLSSPGPDTYFPPASPPMSPRMSTASWT</sequence>
<dbReference type="InterPro" id="IPR011993">
    <property type="entry name" value="PH-like_dom_sf"/>
</dbReference>
<dbReference type="CDD" id="cd00160">
    <property type="entry name" value="RhoGEF"/>
    <property type="match status" value="2"/>
</dbReference>
<dbReference type="SUPFAM" id="SSF48065">
    <property type="entry name" value="DBL homology domain (DH-domain)"/>
    <property type="match status" value="2"/>
</dbReference>
<evidence type="ECO:0000256" key="2">
    <source>
        <dbReference type="ARBA" id="ARBA00022658"/>
    </source>
</evidence>
<gene>
    <name evidence="7" type="ORF">EXIGLDRAFT_714513</name>
</gene>
<feature type="domain" description="CNH" evidence="6">
    <location>
        <begin position="843"/>
        <end position="1152"/>
    </location>
</feature>
<dbReference type="InterPro" id="IPR052233">
    <property type="entry name" value="Rho-type_GEFs"/>
</dbReference>
<dbReference type="Gene3D" id="1.20.900.10">
    <property type="entry name" value="Dbl homology (DH) domain"/>
    <property type="match status" value="2"/>
</dbReference>
<dbReference type="InterPro" id="IPR001849">
    <property type="entry name" value="PH_domain"/>
</dbReference>
<dbReference type="Pfam" id="PF00780">
    <property type="entry name" value="CNH"/>
    <property type="match status" value="1"/>
</dbReference>
<name>A0A166AZ48_EXIGL</name>
<keyword evidence="1" id="KW-0597">Phosphoprotein</keyword>
<organism evidence="7 8">
    <name type="scientific">Exidia glandulosa HHB12029</name>
    <dbReference type="NCBI Taxonomy" id="1314781"/>
    <lineage>
        <taxon>Eukaryota</taxon>
        <taxon>Fungi</taxon>
        <taxon>Dikarya</taxon>
        <taxon>Basidiomycota</taxon>
        <taxon>Agaricomycotina</taxon>
        <taxon>Agaricomycetes</taxon>
        <taxon>Auriculariales</taxon>
        <taxon>Exidiaceae</taxon>
        <taxon>Exidia</taxon>
    </lineage>
</organism>
<dbReference type="SMART" id="SM00233">
    <property type="entry name" value="PH"/>
    <property type="match status" value="1"/>
</dbReference>
<accession>A0A166AZ48</accession>
<proteinExistence type="predicted"/>
<dbReference type="Pfam" id="PF15405">
    <property type="entry name" value="PH_5"/>
    <property type="match status" value="1"/>
</dbReference>
<dbReference type="PANTHER" id="PTHR46572:SF1">
    <property type="entry name" value="RHO1 GUANINE NUCLEOTIDE EXCHANGE FACTOR TUS1"/>
    <property type="match status" value="1"/>
</dbReference>
<dbReference type="STRING" id="1314781.A0A166AZ48"/>
<feature type="domain" description="PH" evidence="4">
    <location>
        <begin position="662"/>
        <end position="801"/>
    </location>
</feature>
<dbReference type="InterPro" id="IPR035899">
    <property type="entry name" value="DBL_dom_sf"/>
</dbReference>
<dbReference type="PROSITE" id="PS50219">
    <property type="entry name" value="CNH"/>
    <property type="match status" value="1"/>
</dbReference>
<evidence type="ECO:0000313" key="8">
    <source>
        <dbReference type="Proteomes" id="UP000077266"/>
    </source>
</evidence>
<dbReference type="Pfam" id="PF00621">
    <property type="entry name" value="RhoGEF"/>
    <property type="match status" value="2"/>
</dbReference>
<dbReference type="GO" id="GO:0005085">
    <property type="term" value="F:guanyl-nucleotide exchange factor activity"/>
    <property type="evidence" value="ECO:0007669"/>
    <property type="project" value="UniProtKB-KW"/>
</dbReference>
<evidence type="ECO:0000259" key="6">
    <source>
        <dbReference type="PROSITE" id="PS50219"/>
    </source>
</evidence>
<evidence type="ECO:0000259" key="4">
    <source>
        <dbReference type="PROSITE" id="PS50003"/>
    </source>
</evidence>
<dbReference type="SMART" id="SM00036">
    <property type="entry name" value="CNH"/>
    <property type="match status" value="1"/>
</dbReference>
<dbReference type="Proteomes" id="UP000077266">
    <property type="component" value="Unassembled WGS sequence"/>
</dbReference>
<dbReference type="SMART" id="SM00325">
    <property type="entry name" value="RhoGEF"/>
    <property type="match status" value="2"/>
</dbReference>
<reference evidence="7 8" key="1">
    <citation type="journal article" date="2016" name="Mol. Biol. Evol.">
        <title>Comparative Genomics of Early-Diverging Mushroom-Forming Fungi Provides Insights into the Origins of Lignocellulose Decay Capabilities.</title>
        <authorList>
            <person name="Nagy L.G."/>
            <person name="Riley R."/>
            <person name="Tritt A."/>
            <person name="Adam C."/>
            <person name="Daum C."/>
            <person name="Floudas D."/>
            <person name="Sun H."/>
            <person name="Yadav J.S."/>
            <person name="Pangilinan J."/>
            <person name="Larsson K.H."/>
            <person name="Matsuura K."/>
            <person name="Barry K."/>
            <person name="Labutti K."/>
            <person name="Kuo R."/>
            <person name="Ohm R.A."/>
            <person name="Bhattacharya S.S."/>
            <person name="Shirouzu T."/>
            <person name="Yoshinaga Y."/>
            <person name="Martin F.M."/>
            <person name="Grigoriev I.V."/>
            <person name="Hibbett D.S."/>
        </authorList>
    </citation>
    <scope>NUCLEOTIDE SEQUENCE [LARGE SCALE GENOMIC DNA]</scope>
    <source>
        <strain evidence="7 8">HHB12029</strain>
    </source>
</reference>
<keyword evidence="2" id="KW-0344">Guanine-nucleotide releasing factor</keyword>
<dbReference type="InParanoid" id="A0A166AZ48"/>
<dbReference type="Gene3D" id="2.30.29.30">
    <property type="entry name" value="Pleckstrin-homology domain (PH domain)/Phosphotyrosine-binding domain (PTB)"/>
    <property type="match status" value="1"/>
</dbReference>
<evidence type="ECO:0000256" key="1">
    <source>
        <dbReference type="ARBA" id="ARBA00022553"/>
    </source>
</evidence>
<dbReference type="EMBL" id="KV425943">
    <property type="protein sequence ID" value="KZV96449.1"/>
    <property type="molecule type" value="Genomic_DNA"/>
</dbReference>
<evidence type="ECO:0000313" key="7">
    <source>
        <dbReference type="EMBL" id="KZV96449.1"/>
    </source>
</evidence>
<dbReference type="PROSITE" id="PS50010">
    <property type="entry name" value="DH_2"/>
    <property type="match status" value="2"/>
</dbReference>
<feature type="region of interest" description="Disordered" evidence="3">
    <location>
        <begin position="1217"/>
        <end position="1237"/>
    </location>
</feature>
<dbReference type="PROSITE" id="PS50003">
    <property type="entry name" value="PH_DOMAIN"/>
    <property type="match status" value="1"/>
</dbReference>
<evidence type="ECO:0000256" key="3">
    <source>
        <dbReference type="SAM" id="MobiDB-lite"/>
    </source>
</evidence>
<dbReference type="AlphaFoldDB" id="A0A166AZ48"/>